<dbReference type="OrthoDB" id="2181at2"/>
<dbReference type="Proteomes" id="UP000239867">
    <property type="component" value="Chromosome"/>
</dbReference>
<accession>A0A2L1GLU2</accession>
<dbReference type="RefSeq" id="WP_104935940.1">
    <property type="nucleotide sequence ID" value="NZ_CP021255.1"/>
</dbReference>
<gene>
    <name evidence="5" type="ORF">CAY53_03385</name>
</gene>
<dbReference type="InterPro" id="IPR040131">
    <property type="entry name" value="MnmG_N"/>
</dbReference>
<proteinExistence type="predicted"/>
<evidence type="ECO:0000313" key="5">
    <source>
        <dbReference type="EMBL" id="AVD70645.1"/>
    </source>
</evidence>
<dbReference type="Pfam" id="PF01134">
    <property type="entry name" value="GIDA"/>
    <property type="match status" value="2"/>
</dbReference>
<evidence type="ECO:0000259" key="4">
    <source>
        <dbReference type="Pfam" id="PF01134"/>
    </source>
</evidence>
<protein>
    <submittedName>
        <fullName evidence="5">FAD-dependent oxidoreductase</fullName>
    </submittedName>
</protein>
<keyword evidence="2" id="KW-0285">Flavoprotein</keyword>
<reference evidence="5 6" key="1">
    <citation type="journal article" date="2018" name="MBio">
        <title>Insights into the evolution of host association through the isolation and characterization of a novel human periodontal pathobiont, Desulfobulbus oralis.</title>
        <authorList>
            <person name="Cross K.L."/>
            <person name="Chirania P."/>
            <person name="Xiong W."/>
            <person name="Beall C.J."/>
            <person name="Elkins J.G."/>
            <person name="Giannone R.J."/>
            <person name="Griffen A.L."/>
            <person name="Guss A.M."/>
            <person name="Hettich R.L."/>
            <person name="Joshi S.S."/>
            <person name="Mokrzan E.M."/>
            <person name="Martin R.K."/>
            <person name="Zhulin I.B."/>
            <person name="Leys E.J."/>
            <person name="Podar M."/>
        </authorList>
    </citation>
    <scope>NUCLEOTIDE SEQUENCE [LARGE SCALE GENOMIC DNA]</scope>
    <source>
        <strain evidence="5 6">ORNL</strain>
    </source>
</reference>
<feature type="domain" description="MnmG N-terminal" evidence="4">
    <location>
        <begin position="280"/>
        <end position="355"/>
    </location>
</feature>
<keyword evidence="6" id="KW-1185">Reference proteome</keyword>
<dbReference type="AlphaFoldDB" id="A0A2L1GLU2"/>
<comment type="cofactor">
    <cofactor evidence="1">
        <name>FAD</name>
        <dbReference type="ChEBI" id="CHEBI:57692"/>
    </cofactor>
</comment>
<organism evidence="5 6">
    <name type="scientific">Desulfobulbus oralis</name>
    <dbReference type="NCBI Taxonomy" id="1986146"/>
    <lineage>
        <taxon>Bacteria</taxon>
        <taxon>Pseudomonadati</taxon>
        <taxon>Thermodesulfobacteriota</taxon>
        <taxon>Desulfobulbia</taxon>
        <taxon>Desulfobulbales</taxon>
        <taxon>Desulfobulbaceae</taxon>
        <taxon>Desulfobulbus</taxon>
    </lineage>
</organism>
<dbReference type="InterPro" id="IPR036188">
    <property type="entry name" value="FAD/NAD-bd_sf"/>
</dbReference>
<evidence type="ECO:0000256" key="2">
    <source>
        <dbReference type="ARBA" id="ARBA00022630"/>
    </source>
</evidence>
<evidence type="ECO:0000313" key="6">
    <source>
        <dbReference type="Proteomes" id="UP000239867"/>
    </source>
</evidence>
<evidence type="ECO:0000256" key="3">
    <source>
        <dbReference type="ARBA" id="ARBA00022827"/>
    </source>
</evidence>
<dbReference type="KEGG" id="deo:CAY53_03385"/>
<dbReference type="Gene3D" id="3.50.50.60">
    <property type="entry name" value="FAD/NAD(P)-binding domain"/>
    <property type="match status" value="2"/>
</dbReference>
<dbReference type="EMBL" id="CP021255">
    <property type="protein sequence ID" value="AVD70645.1"/>
    <property type="molecule type" value="Genomic_DNA"/>
</dbReference>
<keyword evidence="3" id="KW-0274">FAD</keyword>
<evidence type="ECO:0000256" key="1">
    <source>
        <dbReference type="ARBA" id="ARBA00001974"/>
    </source>
</evidence>
<name>A0A2L1GLU2_9BACT</name>
<dbReference type="SUPFAM" id="SSF51905">
    <property type="entry name" value="FAD/NAD(P)-binding domain"/>
    <property type="match status" value="1"/>
</dbReference>
<feature type="domain" description="MnmG N-terminal" evidence="4">
    <location>
        <begin position="5"/>
        <end position="251"/>
    </location>
</feature>
<sequence>MKGTAIIIGGGWAGSAAALAAKQGGADRVVILERTDMLLGCGLAGGIMRNNGRQTATEELTAMGAGGLFSITDSVATHKNVNFPGHAHAWLYSTTKIEPAVRNFLEMCGIEIRFRSRVVEFLASGSTICGVTLHDLTESRLEGDVFVDATGSAGSLSNCTRYGNGCAMCVLRCPMFGPRISLTACAGLTDYVGMRLNGEVGSLSGSFELRKNSLSVDIQKALNTRGLAIAPLPKSLINREKLRSKSCQQYALQEYAANVILLDTGDTAKVMTPFLPLEDMRCIAGFENAMIATGSGYANSVRFLSRAPRDNSLKVDTFCNLFCAGEKSGFFVGHTEAIATGSLAGHNAVRTLQGKHAITLPKILACGDIIHAEQEGISSELGLVKRYTFSGGEYFDRMKVKGLYTTRMSEIANRVREADCYRIFANRI</sequence>